<dbReference type="PANTHER" id="PTHR24027:SF78">
    <property type="entry name" value="CADHERIN-LIKE PROTEIN 26"/>
    <property type="match status" value="1"/>
</dbReference>
<dbReference type="Proteomes" id="UP000886700">
    <property type="component" value="Unplaced"/>
</dbReference>
<dbReference type="CDD" id="cd11304">
    <property type="entry name" value="Cadherin_repeat"/>
    <property type="match status" value="4"/>
</dbReference>
<dbReference type="InterPro" id="IPR039808">
    <property type="entry name" value="Cadherin"/>
</dbReference>
<dbReference type="GO" id="GO:0007043">
    <property type="term" value="P:cell-cell junction assembly"/>
    <property type="evidence" value="ECO:0007669"/>
    <property type="project" value="TreeGrafter"/>
</dbReference>
<evidence type="ECO:0000259" key="9">
    <source>
        <dbReference type="PROSITE" id="PS50268"/>
    </source>
</evidence>
<comment type="subcellular location">
    <subcellularLocation>
        <location evidence="1">Membrane</location>
    </subcellularLocation>
</comment>
<protein>
    <submittedName>
        <fullName evidence="11">Cadherin-like protein 26 isoform X1</fullName>
    </submittedName>
</protein>
<feature type="domain" description="Cadherin" evidence="9">
    <location>
        <begin position="253"/>
        <end position="373"/>
    </location>
</feature>
<evidence type="ECO:0000256" key="4">
    <source>
        <dbReference type="ARBA" id="ARBA00023136"/>
    </source>
</evidence>
<dbReference type="STRING" id="10036.ENSMAUP00000001152"/>
<dbReference type="GO" id="GO:0000902">
    <property type="term" value="P:cell morphogenesis"/>
    <property type="evidence" value="ECO:0007669"/>
    <property type="project" value="TreeGrafter"/>
</dbReference>
<keyword evidence="2" id="KW-0677">Repeat</keyword>
<evidence type="ECO:0000256" key="2">
    <source>
        <dbReference type="ARBA" id="ARBA00022737"/>
    </source>
</evidence>
<reference evidence="11" key="1">
    <citation type="submission" date="2025-08" db="UniProtKB">
        <authorList>
            <consortium name="RefSeq"/>
        </authorList>
    </citation>
    <scope>IDENTIFICATION</scope>
    <source>
        <tissue evidence="11">Liver</tissue>
    </source>
</reference>
<gene>
    <name evidence="11" type="primary">Cdh26</name>
</gene>
<sequence>MDIRGCTWLPLLLLLLLLQGQSHQPLRRSKRRWVLTTLELEEEDPGPFPKLVGELFNNMSNNVSLMYLIRGPGVDEFPEIGLFSIEDHHSGKIYVHRSVDREVTPSFTVYFDAVDRSTGELVDESLIFNIRIRDVNDHAPQFPEKEFNISVKETQAAGQPVFQLSTVDLDQENTPNSQVLYFLVSQTPLLRESGFQIDLISGEVRLSGCLNYETAPWFTLMIRATDCGEPSLSSTATIHVSVEDGNSHRPTFMEDHYKIQISEGQVEWGVLYLPVQDRDSPFTPAWRTQFNILDGNEEKHFDIMTDPETNQGVLNVIKPLDYETQAAHSLVIVVENQEQLFSCEEGQPQPSTKAMASATVSVQVVDANDPPAFHPRSFTVSEEDGARPGIRLGGFNATDPDRPANQIRYKLVHDPADWMTVGETSGVVTTKRQIDRESPHVNDSFYTVIVHAVDSGLPPLTGTGTLMLFLSDVNDNAPTLQSHSRYLEVCESARNKPLLLEAEDADLDPYSDPFTFDLDSAQRDVGATWMLRTKQGEGRSAELVMLRSLPPGDYVVPLFIGDRQGLTQKQRVHVRVCSCPGGSECENRSDVGLPWWALSPICAAFAVLAAALLSLLRCHFAFGPRRLRGFIPSDNGHQTLIVYNEESQALSAQMQPIREDPRPAPSFSTATARAKPDAKFKGHDMFLEPGGMRNRSSTPVYLDHLVPRRPLQLMEGRVVETWNRKLHTVDVLDGDTGYQPHVYREEGESEGAETLSSLTFLEQDLSPELPDSLS</sequence>
<feature type="domain" description="Cadherin" evidence="9">
    <location>
        <begin position="34"/>
        <end position="142"/>
    </location>
</feature>
<keyword evidence="7" id="KW-1133">Transmembrane helix</keyword>
<evidence type="ECO:0000256" key="6">
    <source>
        <dbReference type="SAM" id="MobiDB-lite"/>
    </source>
</evidence>
<dbReference type="RefSeq" id="XP_021085385.2">
    <property type="nucleotide sequence ID" value="XM_021229726.2"/>
</dbReference>
<feature type="transmembrane region" description="Helical" evidence="7">
    <location>
        <begin position="593"/>
        <end position="616"/>
    </location>
</feature>
<dbReference type="GO" id="GO:0016339">
    <property type="term" value="P:calcium-dependent cell-cell adhesion via plasma membrane cell adhesion molecules"/>
    <property type="evidence" value="ECO:0007669"/>
    <property type="project" value="TreeGrafter"/>
</dbReference>
<dbReference type="PROSITE" id="PS50268">
    <property type="entry name" value="CADHERIN_2"/>
    <property type="match status" value="4"/>
</dbReference>
<dbReference type="InterPro" id="IPR002126">
    <property type="entry name" value="Cadherin-like_dom"/>
</dbReference>
<evidence type="ECO:0000256" key="7">
    <source>
        <dbReference type="SAM" id="Phobius"/>
    </source>
</evidence>
<dbReference type="GeneID" id="101836620"/>
<feature type="domain" description="Cadherin" evidence="9">
    <location>
        <begin position="374"/>
        <end position="480"/>
    </location>
</feature>
<dbReference type="InterPro" id="IPR015919">
    <property type="entry name" value="Cadherin-like_sf"/>
</dbReference>
<dbReference type="GO" id="GO:0016342">
    <property type="term" value="C:catenin complex"/>
    <property type="evidence" value="ECO:0007669"/>
    <property type="project" value="TreeGrafter"/>
</dbReference>
<evidence type="ECO:0000313" key="11">
    <source>
        <dbReference type="RefSeq" id="XP_021085385.2"/>
    </source>
</evidence>
<feature type="region of interest" description="Disordered" evidence="6">
    <location>
        <begin position="745"/>
        <end position="774"/>
    </location>
</feature>
<evidence type="ECO:0000313" key="10">
    <source>
        <dbReference type="Proteomes" id="UP000886700"/>
    </source>
</evidence>
<name>A0A3Q0CSH6_MESAU</name>
<dbReference type="Pfam" id="PF00028">
    <property type="entry name" value="Cadherin"/>
    <property type="match status" value="3"/>
</dbReference>
<keyword evidence="8" id="KW-0732">Signal</keyword>
<dbReference type="PROSITE" id="PS00232">
    <property type="entry name" value="CADHERIN_1"/>
    <property type="match status" value="2"/>
</dbReference>
<evidence type="ECO:0000256" key="8">
    <source>
        <dbReference type="SAM" id="SignalP"/>
    </source>
</evidence>
<feature type="domain" description="Cadherin" evidence="9">
    <location>
        <begin position="143"/>
        <end position="252"/>
    </location>
</feature>
<keyword evidence="10" id="KW-1185">Reference proteome</keyword>
<dbReference type="GO" id="GO:0034332">
    <property type="term" value="P:adherens junction organization"/>
    <property type="evidence" value="ECO:0007669"/>
    <property type="project" value="TreeGrafter"/>
</dbReference>
<dbReference type="GO" id="GO:0005912">
    <property type="term" value="C:adherens junction"/>
    <property type="evidence" value="ECO:0007669"/>
    <property type="project" value="TreeGrafter"/>
</dbReference>
<dbReference type="KEGG" id="maua:101836620"/>
<evidence type="ECO:0000256" key="1">
    <source>
        <dbReference type="ARBA" id="ARBA00004370"/>
    </source>
</evidence>
<keyword evidence="4 7" id="KW-0472">Membrane</keyword>
<keyword evidence="7" id="KW-0812">Transmembrane</keyword>
<feature type="signal peptide" evidence="8">
    <location>
        <begin position="1"/>
        <end position="22"/>
    </location>
</feature>
<organism evidence="10 11">
    <name type="scientific">Mesocricetus auratus</name>
    <name type="common">Golden hamster</name>
    <dbReference type="NCBI Taxonomy" id="10036"/>
    <lineage>
        <taxon>Eukaryota</taxon>
        <taxon>Metazoa</taxon>
        <taxon>Chordata</taxon>
        <taxon>Craniata</taxon>
        <taxon>Vertebrata</taxon>
        <taxon>Euteleostomi</taxon>
        <taxon>Mammalia</taxon>
        <taxon>Eutheria</taxon>
        <taxon>Euarchontoglires</taxon>
        <taxon>Glires</taxon>
        <taxon>Rodentia</taxon>
        <taxon>Myomorpha</taxon>
        <taxon>Muroidea</taxon>
        <taxon>Cricetidae</taxon>
        <taxon>Cricetinae</taxon>
        <taxon>Mesocricetus</taxon>
    </lineage>
</organism>
<dbReference type="GO" id="GO:0016477">
    <property type="term" value="P:cell migration"/>
    <property type="evidence" value="ECO:0007669"/>
    <property type="project" value="TreeGrafter"/>
</dbReference>
<dbReference type="Gene3D" id="2.60.40.60">
    <property type="entry name" value="Cadherins"/>
    <property type="match status" value="5"/>
</dbReference>
<dbReference type="GO" id="GO:0044331">
    <property type="term" value="P:cell-cell adhesion mediated by cadherin"/>
    <property type="evidence" value="ECO:0007669"/>
    <property type="project" value="TreeGrafter"/>
</dbReference>
<dbReference type="GO" id="GO:0008013">
    <property type="term" value="F:beta-catenin binding"/>
    <property type="evidence" value="ECO:0007669"/>
    <property type="project" value="TreeGrafter"/>
</dbReference>
<dbReference type="GO" id="GO:0045296">
    <property type="term" value="F:cadherin binding"/>
    <property type="evidence" value="ECO:0007669"/>
    <property type="project" value="TreeGrafter"/>
</dbReference>
<feature type="chain" id="PRO_5045395187" evidence="8">
    <location>
        <begin position="23"/>
        <end position="774"/>
    </location>
</feature>
<dbReference type="SUPFAM" id="SSF49313">
    <property type="entry name" value="Cadherin-like"/>
    <property type="match status" value="5"/>
</dbReference>
<dbReference type="GO" id="GO:0005509">
    <property type="term" value="F:calcium ion binding"/>
    <property type="evidence" value="ECO:0007669"/>
    <property type="project" value="UniProtKB-UniRule"/>
</dbReference>
<keyword evidence="3 5" id="KW-0106">Calcium</keyword>
<proteinExistence type="predicted"/>
<evidence type="ECO:0000256" key="3">
    <source>
        <dbReference type="ARBA" id="ARBA00022837"/>
    </source>
</evidence>
<dbReference type="PANTHER" id="PTHR24027">
    <property type="entry name" value="CADHERIN-23"/>
    <property type="match status" value="1"/>
</dbReference>
<dbReference type="SMART" id="SM00112">
    <property type="entry name" value="CA"/>
    <property type="match status" value="4"/>
</dbReference>
<dbReference type="PRINTS" id="PR00205">
    <property type="entry name" value="CADHERIN"/>
</dbReference>
<dbReference type="PRINTS" id="PR01820">
    <property type="entry name" value="DESMOCOLLIN"/>
</dbReference>
<accession>A0A3Q0CSH6</accession>
<dbReference type="InterPro" id="IPR020894">
    <property type="entry name" value="Cadherin_CS"/>
</dbReference>
<dbReference type="GO" id="GO:0007156">
    <property type="term" value="P:homophilic cell adhesion via plasma membrane adhesion molecules"/>
    <property type="evidence" value="ECO:0007669"/>
    <property type="project" value="InterPro"/>
</dbReference>
<evidence type="ECO:0000256" key="5">
    <source>
        <dbReference type="PROSITE-ProRule" id="PRU00043"/>
    </source>
</evidence>